<dbReference type="EMBL" id="RQET01000004">
    <property type="protein sequence ID" value="TGK11774.1"/>
    <property type="molecule type" value="Genomic_DNA"/>
</dbReference>
<proteinExistence type="inferred from homology"/>
<dbReference type="GO" id="GO:0000105">
    <property type="term" value="P:L-histidine biosynthetic process"/>
    <property type="evidence" value="ECO:0007669"/>
    <property type="project" value="UniProtKB-UniRule"/>
</dbReference>
<dbReference type="GO" id="GO:0000162">
    <property type="term" value="P:L-tryptophan biosynthetic process"/>
    <property type="evidence" value="ECO:0007669"/>
    <property type="project" value="TreeGrafter"/>
</dbReference>
<dbReference type="EC" id="5.3.1.16" evidence="9 11"/>
<dbReference type="FunFam" id="3.20.20.70:FF:000009">
    <property type="entry name" value="1-(5-phosphoribosyl)-5-[(5-phosphoribosylamino)methylideneamino] imidazole-4-carboxamide isomerase"/>
    <property type="match status" value="1"/>
</dbReference>
<accession>A0A4R9GGE5</accession>
<dbReference type="HAMAP" id="MF_01014">
    <property type="entry name" value="HisA"/>
    <property type="match status" value="1"/>
</dbReference>
<evidence type="ECO:0000256" key="11">
    <source>
        <dbReference type="RuleBase" id="RU003658"/>
    </source>
</evidence>
<dbReference type="PANTHER" id="PTHR43090:SF2">
    <property type="entry name" value="1-(5-PHOSPHORIBOSYL)-5-[(5-PHOSPHORIBOSYLAMINO)METHYLIDENEAMINO] IMIDAZOLE-4-CARBOXAMIDE ISOMERASE"/>
    <property type="match status" value="1"/>
</dbReference>
<dbReference type="CDD" id="cd04732">
    <property type="entry name" value="HisA"/>
    <property type="match status" value="1"/>
</dbReference>
<comment type="catalytic activity">
    <reaction evidence="1 9 11">
        <text>1-(5-phospho-beta-D-ribosyl)-5-[(5-phospho-beta-D-ribosylamino)methylideneamino]imidazole-4-carboxamide = 5-[(5-phospho-1-deoxy-D-ribulos-1-ylimino)methylamino]-1-(5-phospho-beta-D-ribosyl)imidazole-4-carboxamide</text>
        <dbReference type="Rhea" id="RHEA:15469"/>
        <dbReference type="ChEBI" id="CHEBI:58435"/>
        <dbReference type="ChEBI" id="CHEBI:58525"/>
        <dbReference type="EC" id="5.3.1.16"/>
    </reaction>
</comment>
<reference evidence="12" key="1">
    <citation type="journal article" date="2019" name="PLoS Negl. Trop. Dis.">
        <title>Revisiting the worldwide diversity of Leptospira species in the environment.</title>
        <authorList>
            <person name="Vincent A.T."/>
            <person name="Schiettekatte O."/>
            <person name="Bourhy P."/>
            <person name="Veyrier F.J."/>
            <person name="Picardeau M."/>
        </authorList>
    </citation>
    <scope>NUCLEOTIDE SEQUENCE [LARGE SCALE GENOMIC DNA]</scope>
    <source>
        <strain evidence="12">SSW15</strain>
    </source>
</reference>
<evidence type="ECO:0000313" key="12">
    <source>
        <dbReference type="EMBL" id="TGK11774.1"/>
    </source>
</evidence>
<feature type="active site" description="Proton donor" evidence="9">
    <location>
        <position position="130"/>
    </location>
</feature>
<evidence type="ECO:0000256" key="6">
    <source>
        <dbReference type="ARBA" id="ARBA00022605"/>
    </source>
</evidence>
<feature type="active site" description="Proton acceptor" evidence="9">
    <location>
        <position position="8"/>
    </location>
</feature>
<keyword evidence="7 9" id="KW-0368">Histidine biosynthesis</keyword>
<keyword evidence="5 9" id="KW-0963">Cytoplasm</keyword>
<evidence type="ECO:0000256" key="9">
    <source>
        <dbReference type="HAMAP-Rule" id="MF_01014"/>
    </source>
</evidence>
<dbReference type="PANTHER" id="PTHR43090">
    <property type="entry name" value="1-(5-PHOSPHORIBOSYL)-5-[(5-PHOSPHORIBOSYLAMINO)METHYLIDENEAMINO] IMIDAZOLE-4-CARBOXAMIDE ISOMERASE"/>
    <property type="match status" value="1"/>
</dbReference>
<dbReference type="GO" id="GO:0003949">
    <property type="term" value="F:1-(5-phosphoribosyl)-5-[(5-phosphoribosylamino)methylideneamino]imidazole-4-carboxamide isomerase activity"/>
    <property type="evidence" value="ECO:0007669"/>
    <property type="project" value="UniProtKB-UniRule"/>
</dbReference>
<evidence type="ECO:0000256" key="10">
    <source>
        <dbReference type="RuleBase" id="RU003657"/>
    </source>
</evidence>
<sequence>MILIPAIDLLDNCAVRLFKGKYEDKTVYSTEPWKLAEGFEKNGASIIHLVDLNGARGSAGINEESISKIRKSTKLKIQLGGGIRDKEKLAYYDSIGIDRFILGTAAVKDPDLLDFALEKYGKERVVVAVDARDGIVKITGWEEDSGIRYMDLLERIERTGIRSIIFTDIAQDGTLAGPNLDAYREILNKFRFQVIASGGISSLKDIMALSALGTPTPVFGVITGKALYEGRIDLAEAISSLGED</sequence>
<dbReference type="NCBIfam" id="TIGR00007">
    <property type="entry name" value="1-(5-phosphoribosyl)-5-[(5-phosphoribosylamino)methylideneamino]imidazole-4-carboxamide isomerase"/>
    <property type="match status" value="1"/>
</dbReference>
<keyword evidence="8 9" id="KW-0413">Isomerase</keyword>
<evidence type="ECO:0000256" key="7">
    <source>
        <dbReference type="ARBA" id="ARBA00023102"/>
    </source>
</evidence>
<evidence type="ECO:0000313" key="13">
    <source>
        <dbReference type="Proteomes" id="UP000298458"/>
    </source>
</evidence>
<organism evidence="12 13">
    <name type="scientific">Leptospira fletcheri</name>
    <dbReference type="NCBI Taxonomy" id="2484981"/>
    <lineage>
        <taxon>Bacteria</taxon>
        <taxon>Pseudomonadati</taxon>
        <taxon>Spirochaetota</taxon>
        <taxon>Spirochaetia</taxon>
        <taxon>Leptospirales</taxon>
        <taxon>Leptospiraceae</taxon>
        <taxon>Leptospira</taxon>
    </lineage>
</organism>
<dbReference type="Proteomes" id="UP000298458">
    <property type="component" value="Unassembled WGS sequence"/>
</dbReference>
<dbReference type="SUPFAM" id="SSF51366">
    <property type="entry name" value="Ribulose-phoshate binding barrel"/>
    <property type="match status" value="1"/>
</dbReference>
<keyword evidence="6 9" id="KW-0028">Amino-acid biosynthesis</keyword>
<evidence type="ECO:0000256" key="5">
    <source>
        <dbReference type="ARBA" id="ARBA00022490"/>
    </source>
</evidence>
<protein>
    <recommendedName>
        <fullName evidence="9 11">1-(5-phosphoribosyl)-5-[(5-phosphoribosylamino)methylideneamino] imidazole-4-carboxamide isomerase</fullName>
        <ecNumber evidence="9 11">5.3.1.16</ecNumber>
    </recommendedName>
    <alternativeName>
        <fullName evidence="9">Phosphoribosylformimino-5-aminoimidazole carboxamide ribotide isomerase</fullName>
    </alternativeName>
</protein>
<dbReference type="InterPro" id="IPR044524">
    <property type="entry name" value="Isoase_HisA-like"/>
</dbReference>
<dbReference type="GO" id="GO:0005737">
    <property type="term" value="C:cytoplasm"/>
    <property type="evidence" value="ECO:0007669"/>
    <property type="project" value="UniProtKB-SubCell"/>
</dbReference>
<dbReference type="Gene3D" id="3.20.20.70">
    <property type="entry name" value="Aldolase class I"/>
    <property type="match status" value="1"/>
</dbReference>
<dbReference type="AlphaFoldDB" id="A0A4R9GGE5"/>
<dbReference type="Pfam" id="PF00977">
    <property type="entry name" value="His_biosynth"/>
    <property type="match status" value="1"/>
</dbReference>
<dbReference type="UniPathway" id="UPA00031">
    <property type="reaction ID" value="UER00009"/>
</dbReference>
<gene>
    <name evidence="9 12" type="primary">hisA</name>
    <name evidence="12" type="ORF">EHO60_05640</name>
</gene>
<dbReference type="InterPro" id="IPR013785">
    <property type="entry name" value="Aldolase_TIM"/>
</dbReference>
<evidence type="ECO:0000256" key="1">
    <source>
        <dbReference type="ARBA" id="ARBA00000901"/>
    </source>
</evidence>
<dbReference type="RefSeq" id="WP_135767177.1">
    <property type="nucleotide sequence ID" value="NZ_RQET01000004.1"/>
</dbReference>
<name>A0A4R9GGE5_9LEPT</name>
<comment type="similarity">
    <text evidence="4 9 10">Belongs to the HisA/HisF family.</text>
</comment>
<comment type="caution">
    <text evidence="12">The sequence shown here is derived from an EMBL/GenBank/DDBJ whole genome shotgun (WGS) entry which is preliminary data.</text>
</comment>
<evidence type="ECO:0000256" key="2">
    <source>
        <dbReference type="ARBA" id="ARBA00004496"/>
    </source>
</evidence>
<evidence type="ECO:0000256" key="3">
    <source>
        <dbReference type="ARBA" id="ARBA00005133"/>
    </source>
</evidence>
<evidence type="ECO:0000256" key="8">
    <source>
        <dbReference type="ARBA" id="ARBA00023235"/>
    </source>
</evidence>
<comment type="subcellular location">
    <subcellularLocation>
        <location evidence="2 9 11">Cytoplasm</location>
    </subcellularLocation>
</comment>
<evidence type="ECO:0000256" key="4">
    <source>
        <dbReference type="ARBA" id="ARBA00009667"/>
    </source>
</evidence>
<dbReference type="InterPro" id="IPR006063">
    <property type="entry name" value="HisA_bact_arch"/>
</dbReference>
<dbReference type="InterPro" id="IPR023016">
    <property type="entry name" value="HisA/PriA"/>
</dbReference>
<keyword evidence="13" id="KW-1185">Reference proteome</keyword>
<dbReference type="InterPro" id="IPR011060">
    <property type="entry name" value="RibuloseP-bd_barrel"/>
</dbReference>
<comment type="pathway">
    <text evidence="3 9 11">Amino-acid biosynthesis; L-histidine biosynthesis; L-histidine from 5-phospho-alpha-D-ribose 1-diphosphate: step 4/9.</text>
</comment>
<dbReference type="InterPro" id="IPR006062">
    <property type="entry name" value="His_biosynth"/>
</dbReference>
<dbReference type="OrthoDB" id="9781903at2"/>